<feature type="compositionally biased region" description="Low complexity" evidence="2">
    <location>
        <begin position="885"/>
        <end position="933"/>
    </location>
</feature>
<evidence type="ECO:0000313" key="4">
    <source>
        <dbReference type="Proteomes" id="UP001498398"/>
    </source>
</evidence>
<feature type="compositionally biased region" description="Basic residues" evidence="2">
    <location>
        <begin position="67"/>
        <end position="79"/>
    </location>
</feature>
<protein>
    <submittedName>
        <fullName evidence="3">Uncharacterized protein</fullName>
    </submittedName>
</protein>
<keyword evidence="4" id="KW-1185">Reference proteome</keyword>
<keyword evidence="1" id="KW-0175">Coiled coil</keyword>
<reference evidence="3 4" key="1">
    <citation type="submission" date="2024-01" db="EMBL/GenBank/DDBJ databases">
        <title>A draft genome for the cacao thread blight pathogen Marasmiellus scandens.</title>
        <authorList>
            <person name="Baruah I.K."/>
            <person name="Leung J."/>
            <person name="Bukari Y."/>
            <person name="Amoako-Attah I."/>
            <person name="Meinhardt L.W."/>
            <person name="Bailey B.A."/>
            <person name="Cohen S.P."/>
        </authorList>
    </citation>
    <scope>NUCLEOTIDE SEQUENCE [LARGE SCALE GENOMIC DNA]</scope>
    <source>
        <strain evidence="3 4">GH-19</strain>
    </source>
</reference>
<gene>
    <name evidence="3" type="ORF">VKT23_006505</name>
</gene>
<evidence type="ECO:0000256" key="2">
    <source>
        <dbReference type="SAM" id="MobiDB-lite"/>
    </source>
</evidence>
<accession>A0ABR1JSN3</accession>
<feature type="compositionally biased region" description="Pro residues" evidence="2">
    <location>
        <begin position="548"/>
        <end position="557"/>
    </location>
</feature>
<name>A0ABR1JSN3_9AGAR</name>
<proteinExistence type="predicted"/>
<comment type="caution">
    <text evidence="3">The sequence shown here is derived from an EMBL/GenBank/DDBJ whole genome shotgun (WGS) entry which is preliminary data.</text>
</comment>
<feature type="compositionally biased region" description="Polar residues" evidence="2">
    <location>
        <begin position="1"/>
        <end position="32"/>
    </location>
</feature>
<sequence>MSQLSANISSGFHTSNNFPSQSYMTGSPSPSVNVHIEADDDENGETNIEISGENDIGDAEGENNALQKKKKKKKPKKSATAKAKEAAEKAAKMKGSESKPPVLCISRNKHWRYISSYHGPWLQLPIELLESLLALNLDPATLSSEPPSLSNPSFSTSTGLNLPNNMSVPGGNVRLRDQGLQSLNSFDMNGIFTNPNAYPTFDLAFPPTPSNSIPSPRAGTAPPPPIDPGVFRSVASIRRLIDEAAELSVRATSGLSAAELGSMRGSPLGAPSGYGGGYGSNSAWAAAQTLGINPNVLAGGRTPGGGRNVAMSAMRIHRLRALAVQKLAEAYKQDEIASSVMVMQGGSVFDDIAERVLKVDPNDANAKYVHFFHEKIPSRQLAESTTTEILDDLILAHPHRLEYFRTRGIVHCFRDEYQQAIRDFTHALKEARSVRKSRSSHSSFTHSGKRHGFGGHGNGRHANGYGYDRGGGAHTPTKHSKMPKKRGKTGGKGGKSGKVNGQAPPNGTSFAAYFESGDFDGDADGDDDYDYVEDEQGRARDGDSSSPLPHPSVLPDAPDPIEPQLLFLRGSAFLQHAVWLIEQAVLKLEGIDPNQPRPPSSGAPLPDNGELRLCYLQDGKYGGVEVGNPQGPLGANDGAKVKAYREVLGDKRFKEQIYGMLRKSIRDHEKFLGHFDSLEVQAPYSFDPAYQGAYITEVDGKGKGVDEEDLEEIEERRRKKEERNRMRKKVEHAFYLSESIRPGNQGASPTATPMPSPGVSSSTPTSPTSTQLAIPGSYLFEGSESVAPSPSTVFTTYHPLLVESHFSILLCMMLLGDFQKILPTFVKTAALVDGLEGYPVFLPPRSMAQAEFVEVLERLASGWKRGTESDDQGVQEQSIDERTVSTRSSTPTSSTSGEASASVSGFGSSAANSGCSTPMTSSVELSEPVPSSTLASGSRSTPTCVSPVQPSMPSKPHRLDHGAGLSREDAPEALDALRILLAPVIARQKLRAEQAAAERAAEKAEAKERRERAVSRAKDKTIGDKDDGKGSEKKKPMTINIPLHGPRVEVVLAWLGGVHLPELEF</sequence>
<feature type="coiled-coil region" evidence="1">
    <location>
        <begin position="703"/>
        <end position="730"/>
    </location>
</feature>
<dbReference type="EMBL" id="JBANRG010000008">
    <property type="protein sequence ID" value="KAK7464337.1"/>
    <property type="molecule type" value="Genomic_DNA"/>
</dbReference>
<feature type="compositionally biased region" description="Polar residues" evidence="2">
    <location>
        <begin position="934"/>
        <end position="952"/>
    </location>
</feature>
<feature type="compositionally biased region" description="Acidic residues" evidence="2">
    <location>
        <begin position="517"/>
        <end position="534"/>
    </location>
</feature>
<feature type="compositionally biased region" description="Low complexity" evidence="2">
    <location>
        <begin position="142"/>
        <end position="155"/>
    </location>
</feature>
<dbReference type="Proteomes" id="UP001498398">
    <property type="component" value="Unassembled WGS sequence"/>
</dbReference>
<feature type="region of interest" description="Disordered" evidence="2">
    <location>
        <begin position="740"/>
        <end position="770"/>
    </location>
</feature>
<feature type="compositionally biased region" description="Basic residues" evidence="2">
    <location>
        <begin position="476"/>
        <end position="489"/>
    </location>
</feature>
<organism evidence="3 4">
    <name type="scientific">Marasmiellus scandens</name>
    <dbReference type="NCBI Taxonomy" id="2682957"/>
    <lineage>
        <taxon>Eukaryota</taxon>
        <taxon>Fungi</taxon>
        <taxon>Dikarya</taxon>
        <taxon>Basidiomycota</taxon>
        <taxon>Agaricomycotina</taxon>
        <taxon>Agaricomycetes</taxon>
        <taxon>Agaricomycetidae</taxon>
        <taxon>Agaricales</taxon>
        <taxon>Marasmiineae</taxon>
        <taxon>Omphalotaceae</taxon>
        <taxon>Marasmiellus</taxon>
    </lineage>
</organism>
<feature type="region of interest" description="Disordered" evidence="2">
    <location>
        <begin position="865"/>
        <end position="965"/>
    </location>
</feature>
<feature type="region of interest" description="Disordered" evidence="2">
    <location>
        <begin position="1"/>
        <end position="99"/>
    </location>
</feature>
<feature type="region of interest" description="Disordered" evidence="2">
    <location>
        <begin position="432"/>
        <end position="557"/>
    </location>
</feature>
<evidence type="ECO:0000313" key="3">
    <source>
        <dbReference type="EMBL" id="KAK7464337.1"/>
    </source>
</evidence>
<feature type="region of interest" description="Disordered" evidence="2">
    <location>
        <begin position="142"/>
        <end position="163"/>
    </location>
</feature>
<feature type="compositionally biased region" description="Basic and acidic residues" evidence="2">
    <location>
        <begin position="82"/>
        <end position="97"/>
    </location>
</feature>
<evidence type="ECO:0000256" key="1">
    <source>
        <dbReference type="SAM" id="Coils"/>
    </source>
</evidence>
<feature type="compositionally biased region" description="Low complexity" evidence="2">
    <location>
        <begin position="757"/>
        <end position="770"/>
    </location>
</feature>
<feature type="region of interest" description="Disordered" evidence="2">
    <location>
        <begin position="1001"/>
        <end position="1039"/>
    </location>
</feature>
<feature type="compositionally biased region" description="Basic and acidic residues" evidence="2">
    <location>
        <begin position="1001"/>
        <end position="1035"/>
    </location>
</feature>